<dbReference type="InterPro" id="IPR001851">
    <property type="entry name" value="ABC_transp_permease"/>
</dbReference>
<evidence type="ECO:0000313" key="8">
    <source>
        <dbReference type="Proteomes" id="UP000014227"/>
    </source>
</evidence>
<dbReference type="eggNOG" id="COG1172">
    <property type="taxonomic scope" value="Bacteria"/>
</dbReference>
<reference evidence="8" key="1">
    <citation type="submission" date="2013-03" db="EMBL/GenBank/DDBJ databases">
        <title>Genome sequence of Chthonomonas calidirosea, the first sequenced genome from the Armatimonadetes phylum (formally candidate division OP10).</title>
        <authorList>
            <person name="Lee K.C.Y."/>
            <person name="Morgan X.C."/>
            <person name="Dunfield P.F."/>
            <person name="Tamas I."/>
            <person name="Houghton K.M."/>
            <person name="Vyssotski M."/>
            <person name="Ryan J.L.J."/>
            <person name="Lagutin K."/>
            <person name="McDonald I.R."/>
            <person name="Stott M.B."/>
        </authorList>
    </citation>
    <scope>NUCLEOTIDE SEQUENCE [LARGE SCALE GENOMIC DNA]</scope>
    <source>
        <strain evidence="8">DSM 23976 / ICMP 18418 / T49</strain>
    </source>
</reference>
<sequence>METTEASRLREPLLNWRRLLLARESSVVIVLVLLCIALIFSPARDTFYSRQNIQNMLLQIALLAIFSIGETLVIITAGIDLSLGSLIAFSGMVLAMTATHLPPTIAVPTAIVVALAVSLLIGAVHALLIGKLRLPAFVVTLASLTILRSQAQLMNGQLPVPISKYPFLINLANGQLFKGTLFAVPIPAVLLLIIAIAAHFILTRTRVGRYLYSLGGNEQATRLSGVNILGVLLFAYCASAFLGGVAGILYAGYGQQGDPQNGLGYELNAVAAAVIGGANLMGGEGSVIGTVLGACLLQMILSAINLTINNPTLWQGTVVGGVLLVAVLVTAIQQRKSRS</sequence>
<feature type="transmembrane region" description="Helical" evidence="6">
    <location>
        <begin position="20"/>
        <end position="40"/>
    </location>
</feature>
<evidence type="ECO:0000256" key="1">
    <source>
        <dbReference type="ARBA" id="ARBA00004651"/>
    </source>
</evidence>
<organism evidence="7 8">
    <name type="scientific">Chthonomonas calidirosea (strain DSM 23976 / ICMP 18418 / T49)</name>
    <dbReference type="NCBI Taxonomy" id="1303518"/>
    <lineage>
        <taxon>Bacteria</taxon>
        <taxon>Bacillati</taxon>
        <taxon>Armatimonadota</taxon>
        <taxon>Chthonomonadia</taxon>
        <taxon>Chthonomonadales</taxon>
        <taxon>Chthonomonadaceae</taxon>
        <taxon>Chthonomonas</taxon>
    </lineage>
</organism>
<evidence type="ECO:0000256" key="4">
    <source>
        <dbReference type="ARBA" id="ARBA00022989"/>
    </source>
</evidence>
<feature type="transmembrane region" description="Helical" evidence="6">
    <location>
        <begin position="287"/>
        <end position="308"/>
    </location>
</feature>
<dbReference type="CDD" id="cd06579">
    <property type="entry name" value="TM_PBP1_transp_AraH_like"/>
    <property type="match status" value="1"/>
</dbReference>
<feature type="transmembrane region" description="Helical" evidence="6">
    <location>
        <begin position="134"/>
        <end position="151"/>
    </location>
</feature>
<feature type="transmembrane region" description="Helical" evidence="6">
    <location>
        <begin position="314"/>
        <end position="332"/>
    </location>
</feature>
<keyword evidence="3 6" id="KW-0812">Transmembrane</keyword>
<gene>
    <name evidence="7" type="ORF">CCALI_00773</name>
</gene>
<dbReference type="Proteomes" id="UP000014227">
    <property type="component" value="Chromosome I"/>
</dbReference>
<feature type="transmembrane region" description="Helical" evidence="6">
    <location>
        <begin position="105"/>
        <end position="127"/>
    </location>
</feature>
<dbReference type="InParanoid" id="S0EXS6"/>
<feature type="transmembrane region" description="Helical" evidence="6">
    <location>
        <begin position="263"/>
        <end position="280"/>
    </location>
</feature>
<name>S0EXS6_CHTCT</name>
<dbReference type="PANTHER" id="PTHR32196:SF15">
    <property type="entry name" value="SUGAR ABC TRANSPORTER PERMEASE PROTEIN"/>
    <property type="match status" value="1"/>
</dbReference>
<dbReference type="RefSeq" id="WP_016482158.1">
    <property type="nucleotide sequence ID" value="NC_021487.1"/>
</dbReference>
<dbReference type="AlphaFoldDB" id="S0EXS6"/>
<dbReference type="Pfam" id="PF02653">
    <property type="entry name" value="BPD_transp_2"/>
    <property type="match status" value="1"/>
</dbReference>
<dbReference type="PANTHER" id="PTHR32196">
    <property type="entry name" value="ABC TRANSPORTER PERMEASE PROTEIN YPHD-RELATED-RELATED"/>
    <property type="match status" value="1"/>
</dbReference>
<dbReference type="KEGG" id="ccz:CCALI_00773"/>
<feature type="transmembrane region" description="Helical" evidence="6">
    <location>
        <begin position="60"/>
        <end position="93"/>
    </location>
</feature>
<keyword evidence="5 6" id="KW-0472">Membrane</keyword>
<evidence type="ECO:0000256" key="3">
    <source>
        <dbReference type="ARBA" id="ARBA00022692"/>
    </source>
</evidence>
<dbReference type="GO" id="GO:0022857">
    <property type="term" value="F:transmembrane transporter activity"/>
    <property type="evidence" value="ECO:0007669"/>
    <property type="project" value="InterPro"/>
</dbReference>
<evidence type="ECO:0000256" key="5">
    <source>
        <dbReference type="ARBA" id="ARBA00023136"/>
    </source>
</evidence>
<evidence type="ECO:0000256" key="2">
    <source>
        <dbReference type="ARBA" id="ARBA00022475"/>
    </source>
</evidence>
<feature type="transmembrane region" description="Helical" evidence="6">
    <location>
        <begin position="181"/>
        <end position="202"/>
    </location>
</feature>
<dbReference type="GO" id="GO:0005886">
    <property type="term" value="C:plasma membrane"/>
    <property type="evidence" value="ECO:0007669"/>
    <property type="project" value="UniProtKB-SubCell"/>
</dbReference>
<dbReference type="EMBL" id="HF951689">
    <property type="protein sequence ID" value="CCW34598.1"/>
    <property type="molecule type" value="Genomic_DNA"/>
</dbReference>
<evidence type="ECO:0000256" key="6">
    <source>
        <dbReference type="SAM" id="Phobius"/>
    </source>
</evidence>
<keyword evidence="4 6" id="KW-1133">Transmembrane helix</keyword>
<accession>S0EXS6</accession>
<dbReference type="HOGENOM" id="CLU_028880_0_2_0"/>
<dbReference type="STRING" id="454171.CP488_00378"/>
<keyword evidence="8" id="KW-1185">Reference proteome</keyword>
<protein>
    <submittedName>
        <fullName evidence="7">Monosaccharide ABC transporter membrane protein,CUT2 family (TC 3.A.1.2.-)</fullName>
    </submittedName>
</protein>
<dbReference type="OrthoDB" id="9813906at2"/>
<dbReference type="PATRIC" id="fig|1303518.3.peg.782"/>
<comment type="subcellular location">
    <subcellularLocation>
        <location evidence="1">Cell membrane</location>
        <topology evidence="1">Multi-pass membrane protein</topology>
    </subcellularLocation>
</comment>
<evidence type="ECO:0000313" key="7">
    <source>
        <dbReference type="EMBL" id="CCW34598.1"/>
    </source>
</evidence>
<proteinExistence type="predicted"/>
<keyword evidence="2" id="KW-1003">Cell membrane</keyword>
<feature type="transmembrane region" description="Helical" evidence="6">
    <location>
        <begin position="223"/>
        <end position="251"/>
    </location>
</feature>